<dbReference type="InterPro" id="IPR050872">
    <property type="entry name" value="PPR_P_subfamily"/>
</dbReference>
<evidence type="ECO:0000256" key="2">
    <source>
        <dbReference type="ARBA" id="ARBA00022737"/>
    </source>
</evidence>
<feature type="repeat" description="PPR" evidence="3">
    <location>
        <begin position="532"/>
        <end position="566"/>
    </location>
</feature>
<dbReference type="Proteomes" id="UP000583929">
    <property type="component" value="Unassembled WGS sequence"/>
</dbReference>
<feature type="repeat" description="PPR" evidence="3">
    <location>
        <begin position="497"/>
        <end position="531"/>
    </location>
</feature>
<comment type="caution">
    <text evidence="4">The sequence shown here is derived from an EMBL/GenBank/DDBJ whole genome shotgun (WGS) entry which is preliminary data.</text>
</comment>
<feature type="repeat" description="PPR" evidence="3">
    <location>
        <begin position="392"/>
        <end position="426"/>
    </location>
</feature>
<keyword evidence="2" id="KW-0677">Repeat</keyword>
<dbReference type="Gene3D" id="1.25.40.10">
    <property type="entry name" value="Tetratricopeptide repeat domain"/>
    <property type="match status" value="5"/>
</dbReference>
<dbReference type="InterPro" id="IPR002885">
    <property type="entry name" value="PPR_rpt"/>
</dbReference>
<dbReference type="InterPro" id="IPR011990">
    <property type="entry name" value="TPR-like_helical_dom_sf"/>
</dbReference>
<dbReference type="PANTHER" id="PTHR46128:SF182">
    <property type="entry name" value="PENTACOTRIPEPTIDE-REPEAT REGION OF PRORP DOMAIN-CONTAINING PROTEIN"/>
    <property type="match status" value="1"/>
</dbReference>
<evidence type="ECO:0000256" key="1">
    <source>
        <dbReference type="ARBA" id="ARBA00007626"/>
    </source>
</evidence>
<dbReference type="Proteomes" id="UP000525078">
    <property type="component" value="Unassembled WGS sequence"/>
</dbReference>
<feature type="repeat" description="PPR" evidence="3">
    <location>
        <begin position="354"/>
        <end position="391"/>
    </location>
</feature>
<dbReference type="FunFam" id="1.25.40.10:FF:000558">
    <property type="entry name" value="Pentatricopeptide repeat-containing protein At5g39710"/>
    <property type="match status" value="1"/>
</dbReference>
<evidence type="ECO:0000313" key="4">
    <source>
        <dbReference type="EMBL" id="KAF4354011.1"/>
    </source>
</evidence>
<organism evidence="4 7">
    <name type="scientific">Cannabis sativa</name>
    <name type="common">Hemp</name>
    <name type="synonym">Marijuana</name>
    <dbReference type="NCBI Taxonomy" id="3483"/>
    <lineage>
        <taxon>Eukaryota</taxon>
        <taxon>Viridiplantae</taxon>
        <taxon>Streptophyta</taxon>
        <taxon>Embryophyta</taxon>
        <taxon>Tracheophyta</taxon>
        <taxon>Spermatophyta</taxon>
        <taxon>Magnoliopsida</taxon>
        <taxon>eudicotyledons</taxon>
        <taxon>Gunneridae</taxon>
        <taxon>Pentapetalae</taxon>
        <taxon>rosids</taxon>
        <taxon>fabids</taxon>
        <taxon>Rosales</taxon>
        <taxon>Cannabaceae</taxon>
        <taxon>Cannabis</taxon>
    </lineage>
</organism>
<feature type="repeat" description="PPR" evidence="3">
    <location>
        <begin position="427"/>
        <end position="461"/>
    </location>
</feature>
<dbReference type="SUPFAM" id="SSF81901">
    <property type="entry name" value="HCP-like"/>
    <property type="match status" value="1"/>
</dbReference>
<reference evidence="6 7" key="1">
    <citation type="journal article" date="2020" name="bioRxiv">
        <title>Sequence and annotation of 42 cannabis genomes reveals extensive copy number variation in cannabinoid synthesis and pathogen resistance genes.</title>
        <authorList>
            <person name="Mckernan K.J."/>
            <person name="Helbert Y."/>
            <person name="Kane L.T."/>
            <person name="Ebling H."/>
            <person name="Zhang L."/>
            <person name="Liu B."/>
            <person name="Eaton Z."/>
            <person name="Mclaughlin S."/>
            <person name="Kingan S."/>
            <person name="Baybayan P."/>
            <person name="Concepcion G."/>
            <person name="Jordan M."/>
            <person name="Riva A."/>
            <person name="Barbazuk W."/>
            <person name="Harkins T."/>
        </authorList>
    </citation>
    <scope>NUCLEOTIDE SEQUENCE [LARGE SCALE GENOMIC DNA]</scope>
    <source>
        <strain evidence="6 7">cv. Jamaican Lion 4</strain>
        <strain evidence="4">Father</strain>
        <strain evidence="5">Mother</strain>
        <tissue evidence="4">Leaf</tissue>
    </source>
</reference>
<proteinExistence type="inferred from homology"/>
<accession>A0A7J6E6N6</accession>
<evidence type="ECO:0000256" key="3">
    <source>
        <dbReference type="PROSITE-ProRule" id="PRU00708"/>
    </source>
</evidence>
<dbReference type="Pfam" id="PF13041">
    <property type="entry name" value="PPR_2"/>
    <property type="match status" value="4"/>
</dbReference>
<comment type="similarity">
    <text evidence="1">Belongs to the PPR family. P subfamily.</text>
</comment>
<gene>
    <name evidence="5" type="ORF">F8388_009903</name>
    <name evidence="4" type="ORF">G4B88_011174</name>
</gene>
<dbReference type="PROSITE" id="PS51375">
    <property type="entry name" value="PPR"/>
    <property type="match status" value="8"/>
</dbReference>
<dbReference type="PANTHER" id="PTHR46128">
    <property type="entry name" value="MITOCHONDRIAL GROUP I INTRON SPLICING FACTOR CCM1"/>
    <property type="match status" value="1"/>
</dbReference>
<protein>
    <recommendedName>
        <fullName evidence="8">Pentatricopeptide repeat-containing protein</fullName>
    </recommendedName>
</protein>
<dbReference type="EMBL" id="JAATIP010000031">
    <property type="protein sequence ID" value="KAF4389770.1"/>
    <property type="molecule type" value="Genomic_DNA"/>
</dbReference>
<dbReference type="Pfam" id="PF12854">
    <property type="entry name" value="PPR_1"/>
    <property type="match status" value="1"/>
</dbReference>
<evidence type="ECO:0000313" key="7">
    <source>
        <dbReference type="Proteomes" id="UP000583929"/>
    </source>
</evidence>
<dbReference type="NCBIfam" id="TIGR00756">
    <property type="entry name" value="PPR"/>
    <property type="match status" value="9"/>
</dbReference>
<evidence type="ECO:0008006" key="8">
    <source>
        <dbReference type="Google" id="ProtNLM"/>
    </source>
</evidence>
<dbReference type="Pfam" id="PF01535">
    <property type="entry name" value="PPR"/>
    <property type="match status" value="1"/>
</dbReference>
<feature type="repeat" description="PPR" evidence="3">
    <location>
        <begin position="462"/>
        <end position="496"/>
    </location>
</feature>
<keyword evidence="7" id="KW-1185">Reference proteome</keyword>
<dbReference type="AlphaFoldDB" id="A0A7J6E6N6"/>
<name>A0A7J6E6N6_CANSA</name>
<feature type="repeat" description="PPR" evidence="3">
    <location>
        <begin position="319"/>
        <end position="353"/>
    </location>
</feature>
<evidence type="ECO:0000313" key="6">
    <source>
        <dbReference type="Proteomes" id="UP000525078"/>
    </source>
</evidence>
<evidence type="ECO:0000313" key="5">
    <source>
        <dbReference type="EMBL" id="KAF4389770.1"/>
    </source>
</evidence>
<dbReference type="EMBL" id="JAATIQ010000488">
    <property type="protein sequence ID" value="KAF4354011.1"/>
    <property type="molecule type" value="Genomic_DNA"/>
</dbReference>
<sequence length="650" mass="74013">MLKLLYFSSCLQNRLHTLLPTSIPTPSHHSTAPFLPALTSLTGFALHPRAFFCSDANDCPEPGAEAKPSPAILSKNPRPDGYVTELGLETNDKIALSANFKERLEPNKENFPPHVLQVTEEDPIKPQLLEASSSEFSISLVSELIANQHWSKLKTHLEDMNPIKFLHHLFESNVDPELIMRYFNWSQKELNVSYPLELTCRLLHTLARAQKYSRIRAFLDRFVKKNKEHSNFTIFHSLSLYDNYFHHMNTIIVDILVWAYSVNLKTQLAIEAFQRAGDYGYKLSFFTCNPLLSALVKENKIGYVEYLYKEMIKRRIKVNLYTFNIVIKGLSKVGKLNKARDLINDMKAFGILPNVITYNTVMHGYCKMGKSGMMYKADAVLKEMIANKISPCPITYNILIDGFCKDENVLAALKVFEEMKRQGLKPDDITYNTLINGLCTEGKLEEACALRDEMVGFSLKPNVITYNAFINGFCKKKMVKEAVELFDDIISQGLSPDVITFNTLIDTYCRNGMMDKAFFLLSTMLEKGIFPNVSTYNSLIACFCRQGNMEKARQLLDDMQKKDLKADFITYSILMDGLYGKRANIVTYNLLIKGYCEKGMLEDANRLLNEMLEKGLVPNRITYDVVREEMLEKGFCPDIAGHLSYVSSGS</sequence>
<feature type="repeat" description="PPR" evidence="3">
    <location>
        <begin position="584"/>
        <end position="618"/>
    </location>
</feature>